<sequence>MVAALVVYLISSLDVVVEDVSAFDPYNTSILSLSLSRYLSLSLSHLWLFLEITYPLLAHIPAFRQLAVRVVAACLGGTVDALVLQGGRCGCVLRACEEEEEEGGDE</sequence>
<dbReference type="EMBL" id="ML995819">
    <property type="protein sequence ID" value="KAF2771567.1"/>
    <property type="molecule type" value="Genomic_DNA"/>
</dbReference>
<dbReference type="AlphaFoldDB" id="A0A6G1LFA3"/>
<accession>A0A6G1LFA3</accession>
<evidence type="ECO:0000313" key="1">
    <source>
        <dbReference type="EMBL" id="KAF2771567.1"/>
    </source>
</evidence>
<keyword evidence="2" id="KW-1185">Reference proteome</keyword>
<organism evidence="1 2">
    <name type="scientific">Teratosphaeria nubilosa</name>
    <dbReference type="NCBI Taxonomy" id="161662"/>
    <lineage>
        <taxon>Eukaryota</taxon>
        <taxon>Fungi</taxon>
        <taxon>Dikarya</taxon>
        <taxon>Ascomycota</taxon>
        <taxon>Pezizomycotina</taxon>
        <taxon>Dothideomycetes</taxon>
        <taxon>Dothideomycetidae</taxon>
        <taxon>Mycosphaerellales</taxon>
        <taxon>Teratosphaeriaceae</taxon>
        <taxon>Teratosphaeria</taxon>
    </lineage>
</organism>
<name>A0A6G1LFA3_9PEZI</name>
<reference evidence="1" key="1">
    <citation type="journal article" date="2020" name="Stud. Mycol.">
        <title>101 Dothideomycetes genomes: a test case for predicting lifestyles and emergence of pathogens.</title>
        <authorList>
            <person name="Haridas S."/>
            <person name="Albert R."/>
            <person name="Binder M."/>
            <person name="Bloem J."/>
            <person name="Labutti K."/>
            <person name="Salamov A."/>
            <person name="Andreopoulos B."/>
            <person name="Baker S."/>
            <person name="Barry K."/>
            <person name="Bills G."/>
            <person name="Bluhm B."/>
            <person name="Cannon C."/>
            <person name="Castanera R."/>
            <person name="Culley D."/>
            <person name="Daum C."/>
            <person name="Ezra D."/>
            <person name="Gonzalez J."/>
            <person name="Henrissat B."/>
            <person name="Kuo A."/>
            <person name="Liang C."/>
            <person name="Lipzen A."/>
            <person name="Lutzoni F."/>
            <person name="Magnuson J."/>
            <person name="Mondo S."/>
            <person name="Nolan M."/>
            <person name="Ohm R."/>
            <person name="Pangilinan J."/>
            <person name="Park H.-J."/>
            <person name="Ramirez L."/>
            <person name="Alfaro M."/>
            <person name="Sun H."/>
            <person name="Tritt A."/>
            <person name="Yoshinaga Y."/>
            <person name="Zwiers L.-H."/>
            <person name="Turgeon B."/>
            <person name="Goodwin S."/>
            <person name="Spatafora J."/>
            <person name="Crous P."/>
            <person name="Grigoriev I."/>
        </authorList>
    </citation>
    <scope>NUCLEOTIDE SEQUENCE</scope>
    <source>
        <strain evidence="1">CBS 116005</strain>
    </source>
</reference>
<evidence type="ECO:0000313" key="2">
    <source>
        <dbReference type="Proteomes" id="UP000799436"/>
    </source>
</evidence>
<gene>
    <name evidence="1" type="ORF">EJ03DRAFT_325604</name>
</gene>
<dbReference type="Proteomes" id="UP000799436">
    <property type="component" value="Unassembled WGS sequence"/>
</dbReference>
<protein>
    <submittedName>
        <fullName evidence="1">Uncharacterized protein</fullName>
    </submittedName>
</protein>
<proteinExistence type="predicted"/>